<organism evidence="1">
    <name type="scientific">hydrothermal vent metagenome</name>
    <dbReference type="NCBI Taxonomy" id="652676"/>
    <lineage>
        <taxon>unclassified sequences</taxon>
        <taxon>metagenomes</taxon>
        <taxon>ecological metagenomes</taxon>
    </lineage>
</organism>
<protein>
    <submittedName>
        <fullName evidence="1">Uncharacterized protein</fullName>
    </submittedName>
</protein>
<evidence type="ECO:0000313" key="1">
    <source>
        <dbReference type="EMBL" id="SFV61432.1"/>
    </source>
</evidence>
<name>A0A1W1C6T5_9ZZZZ</name>
<accession>A0A1W1C6T5</accession>
<gene>
    <name evidence="1" type="ORF">MNB_SV-6-975</name>
</gene>
<dbReference type="EMBL" id="FPHC01000064">
    <property type="protein sequence ID" value="SFV61432.1"/>
    <property type="molecule type" value="Genomic_DNA"/>
</dbReference>
<dbReference type="AlphaFoldDB" id="A0A1W1C6T5"/>
<reference evidence="1" key="1">
    <citation type="submission" date="2016-10" db="EMBL/GenBank/DDBJ databases">
        <authorList>
            <person name="de Groot N.N."/>
        </authorList>
    </citation>
    <scope>NUCLEOTIDE SEQUENCE</scope>
</reference>
<sequence length="124" mass="13624">MQKRANLGLKFTIVALGVGLFSPSLHLDTTKSIERSYSSISIPKIEINIFNQAEAAPVHRQARRVSRRTSRRVSRRHNVVYGGSRYYGGGYHHHHHHHHTGAAVAAGVVTGMAVGAAVAAPRYY</sequence>
<proteinExistence type="predicted"/>